<evidence type="ECO:0000313" key="1">
    <source>
        <dbReference type="EMBL" id="CAK0835270.1"/>
    </source>
</evidence>
<dbReference type="Proteomes" id="UP001189429">
    <property type="component" value="Unassembled WGS sequence"/>
</dbReference>
<accession>A0ABN9SSV5</accession>
<comment type="caution">
    <text evidence="1">The sequence shown here is derived from an EMBL/GenBank/DDBJ whole genome shotgun (WGS) entry which is preliminary data.</text>
</comment>
<evidence type="ECO:0000313" key="2">
    <source>
        <dbReference type="Proteomes" id="UP001189429"/>
    </source>
</evidence>
<organism evidence="1 2">
    <name type="scientific">Prorocentrum cordatum</name>
    <dbReference type="NCBI Taxonomy" id="2364126"/>
    <lineage>
        <taxon>Eukaryota</taxon>
        <taxon>Sar</taxon>
        <taxon>Alveolata</taxon>
        <taxon>Dinophyceae</taxon>
        <taxon>Prorocentrales</taxon>
        <taxon>Prorocentraceae</taxon>
        <taxon>Prorocentrum</taxon>
    </lineage>
</organism>
<protein>
    <submittedName>
        <fullName evidence="1">Uncharacterized protein</fullName>
    </submittedName>
</protein>
<feature type="non-terminal residue" evidence="1">
    <location>
        <position position="143"/>
    </location>
</feature>
<sequence length="143" mass="15199">MPLGAMMEARLKGVASQILQLPAPMSNPDVTEKQEMATSQQIKQPLLESDFADQVTDDKEALAPHPDNRDGVGLEAIDAHELLEAITNKGWCDDAAAGAAAFEISEGPKKRAAQLAFQADLASCSDGMLAPIEPHKAKYLTAS</sequence>
<gene>
    <name evidence="1" type="ORF">PCOR1329_LOCUS32306</name>
</gene>
<keyword evidence="2" id="KW-1185">Reference proteome</keyword>
<reference evidence="1" key="1">
    <citation type="submission" date="2023-10" db="EMBL/GenBank/DDBJ databases">
        <authorList>
            <person name="Chen Y."/>
            <person name="Shah S."/>
            <person name="Dougan E. K."/>
            <person name="Thang M."/>
            <person name="Chan C."/>
        </authorList>
    </citation>
    <scope>NUCLEOTIDE SEQUENCE [LARGE SCALE GENOMIC DNA]</scope>
</reference>
<proteinExistence type="predicted"/>
<dbReference type="EMBL" id="CAUYUJ010013036">
    <property type="protein sequence ID" value="CAK0835270.1"/>
    <property type="molecule type" value="Genomic_DNA"/>
</dbReference>
<name>A0ABN9SSV5_9DINO</name>